<feature type="coiled-coil region" evidence="2">
    <location>
        <begin position="414"/>
        <end position="446"/>
    </location>
</feature>
<feature type="region of interest" description="Disordered" evidence="3">
    <location>
        <begin position="496"/>
        <end position="515"/>
    </location>
</feature>
<feature type="region of interest" description="Disordered" evidence="3">
    <location>
        <begin position="1"/>
        <end position="25"/>
    </location>
</feature>
<organism evidence="5 6">
    <name type="scientific">Tetraparma gracilis</name>
    <dbReference type="NCBI Taxonomy" id="2962635"/>
    <lineage>
        <taxon>Eukaryota</taxon>
        <taxon>Sar</taxon>
        <taxon>Stramenopiles</taxon>
        <taxon>Ochrophyta</taxon>
        <taxon>Bolidophyceae</taxon>
        <taxon>Parmales</taxon>
        <taxon>Triparmaceae</taxon>
        <taxon>Tetraparma</taxon>
    </lineage>
</organism>
<dbReference type="Gene3D" id="2.20.70.10">
    <property type="match status" value="1"/>
</dbReference>
<evidence type="ECO:0000313" key="6">
    <source>
        <dbReference type="Proteomes" id="UP001165060"/>
    </source>
</evidence>
<feature type="domain" description="WW" evidence="4">
    <location>
        <begin position="90"/>
        <end position="125"/>
    </location>
</feature>
<name>A0ABQ6N814_9STRA</name>
<evidence type="ECO:0000256" key="1">
    <source>
        <dbReference type="ARBA" id="ARBA00038101"/>
    </source>
</evidence>
<keyword evidence="2" id="KW-0175">Coiled coil</keyword>
<dbReference type="InterPro" id="IPR050767">
    <property type="entry name" value="Sel1_AlgK"/>
</dbReference>
<accession>A0ABQ6N814</accession>
<dbReference type="SUPFAM" id="SSF81901">
    <property type="entry name" value="HCP-like"/>
    <property type="match status" value="2"/>
</dbReference>
<dbReference type="SMART" id="SM00671">
    <property type="entry name" value="SEL1"/>
    <property type="match status" value="4"/>
</dbReference>
<dbReference type="PANTHER" id="PTHR11102">
    <property type="entry name" value="SEL-1-LIKE PROTEIN"/>
    <property type="match status" value="1"/>
</dbReference>
<dbReference type="InterPro" id="IPR001202">
    <property type="entry name" value="WW_dom"/>
</dbReference>
<feature type="region of interest" description="Disordered" evidence="3">
    <location>
        <begin position="454"/>
        <end position="489"/>
    </location>
</feature>
<evidence type="ECO:0000256" key="2">
    <source>
        <dbReference type="SAM" id="Coils"/>
    </source>
</evidence>
<proteinExistence type="inferred from homology"/>
<keyword evidence="6" id="KW-1185">Reference proteome</keyword>
<protein>
    <recommendedName>
        <fullName evidence="4">WW domain-containing protein</fullName>
    </recommendedName>
</protein>
<comment type="similarity">
    <text evidence="1">Belongs to the sel-1 family.</text>
</comment>
<feature type="compositionally biased region" description="Basic and acidic residues" evidence="3">
    <location>
        <begin position="503"/>
        <end position="515"/>
    </location>
</feature>
<feature type="domain" description="WW" evidence="4">
    <location>
        <begin position="22"/>
        <end position="55"/>
    </location>
</feature>
<gene>
    <name evidence="5" type="ORF">TeGR_g700</name>
</gene>
<sequence>MSLPAPALLSARRPPNQPPLSQVSPTVSKHIDFESGLTYYYDASAQTSSYDRPESYSTSLDAFGEARNELLPAADILSSRRSNAQTPSEDVDEVWSKYVDAETGYPYYYNSSSSTGESSYERPAGFSTIKSSMTATQRGRVNMLKLYNEACSLQGSGDYRSAAAVFQTLADQGHPLAAHNLARLHERGQGVDRDPVAAIRLYSVAAEKNVPESQYSLGCLVRDVMADNDEAAALFEMAAEQGHAGAAYNLAVHLAQEADGGGSAEEEERIVDLYRVAASKGHVKAAVNLGVLLANNGDPSPAGDGMPRPAKPPPTKEQVAEGRKWLTVAADAGDGAASFNLALAEEDKERMAGYLEAAAEKGHVSASYNLAKTLIRGDAGKVDLDRAAELLNFCADEGDPKATRDARKLMKAARAQEREAYEKVKADREREEAEAGERERLRLEQMRIDAAQKAMIESAGGGGGAGGGEEQAAAPVQVDRKRGKPTNEAVLRVKAAVAKRKKEKEEREAREKEGR</sequence>
<feature type="compositionally biased region" description="Gly residues" evidence="3">
    <location>
        <begin position="459"/>
        <end position="469"/>
    </location>
</feature>
<comment type="caution">
    <text evidence="5">The sequence shown here is derived from an EMBL/GenBank/DDBJ whole genome shotgun (WGS) entry which is preliminary data.</text>
</comment>
<evidence type="ECO:0000313" key="5">
    <source>
        <dbReference type="EMBL" id="GMI42510.1"/>
    </source>
</evidence>
<reference evidence="5 6" key="1">
    <citation type="journal article" date="2023" name="Commun. Biol.">
        <title>Genome analysis of Parmales, the sister group of diatoms, reveals the evolutionary specialization of diatoms from phago-mixotrophs to photoautotrophs.</title>
        <authorList>
            <person name="Ban H."/>
            <person name="Sato S."/>
            <person name="Yoshikawa S."/>
            <person name="Yamada K."/>
            <person name="Nakamura Y."/>
            <person name="Ichinomiya M."/>
            <person name="Sato N."/>
            <person name="Blanc-Mathieu R."/>
            <person name="Endo H."/>
            <person name="Kuwata A."/>
            <person name="Ogata H."/>
        </authorList>
    </citation>
    <scope>NUCLEOTIDE SEQUENCE [LARGE SCALE GENOMIC DNA]</scope>
</reference>
<feature type="compositionally biased region" description="Low complexity" evidence="3">
    <location>
        <begin position="1"/>
        <end position="14"/>
    </location>
</feature>
<dbReference type="EMBL" id="BRYB01001072">
    <property type="protein sequence ID" value="GMI42510.1"/>
    <property type="molecule type" value="Genomic_DNA"/>
</dbReference>
<evidence type="ECO:0000256" key="3">
    <source>
        <dbReference type="SAM" id="MobiDB-lite"/>
    </source>
</evidence>
<dbReference type="SMART" id="SM00456">
    <property type="entry name" value="WW"/>
    <property type="match status" value="2"/>
</dbReference>
<dbReference type="Proteomes" id="UP001165060">
    <property type="component" value="Unassembled WGS sequence"/>
</dbReference>
<dbReference type="Pfam" id="PF08238">
    <property type="entry name" value="Sel1"/>
    <property type="match status" value="4"/>
</dbReference>
<dbReference type="InterPro" id="IPR006597">
    <property type="entry name" value="Sel1-like"/>
</dbReference>
<evidence type="ECO:0000259" key="4">
    <source>
        <dbReference type="SMART" id="SM00456"/>
    </source>
</evidence>
<dbReference type="InterPro" id="IPR011990">
    <property type="entry name" value="TPR-like_helical_dom_sf"/>
</dbReference>
<dbReference type="Gene3D" id="1.25.40.10">
    <property type="entry name" value="Tetratricopeptide repeat domain"/>
    <property type="match status" value="2"/>
</dbReference>
<dbReference type="PANTHER" id="PTHR11102:SF160">
    <property type="entry name" value="ERAD-ASSOCIATED E3 UBIQUITIN-PROTEIN LIGASE COMPONENT HRD3"/>
    <property type="match status" value="1"/>
</dbReference>